<dbReference type="Pfam" id="PF00941">
    <property type="entry name" value="FAD_binding_5"/>
    <property type="match status" value="1"/>
</dbReference>
<dbReference type="InterPro" id="IPR005107">
    <property type="entry name" value="CO_DH_flav_C"/>
</dbReference>
<dbReference type="InterPro" id="IPR036010">
    <property type="entry name" value="2Fe-2S_ferredoxin-like_sf"/>
</dbReference>
<dbReference type="PIRSF" id="PIRSF036557">
    <property type="entry name" value="XdhA_RC"/>
    <property type="match status" value="1"/>
</dbReference>
<dbReference type="PANTHER" id="PTHR45444">
    <property type="entry name" value="XANTHINE DEHYDROGENASE"/>
    <property type="match status" value="1"/>
</dbReference>
<dbReference type="PROSITE" id="PS51387">
    <property type="entry name" value="FAD_PCMH"/>
    <property type="match status" value="1"/>
</dbReference>
<dbReference type="GO" id="GO:0051537">
    <property type="term" value="F:2 iron, 2 sulfur cluster binding"/>
    <property type="evidence" value="ECO:0007669"/>
    <property type="project" value="InterPro"/>
</dbReference>
<evidence type="ECO:0000256" key="1">
    <source>
        <dbReference type="ARBA" id="ARBA00022630"/>
    </source>
</evidence>
<dbReference type="GO" id="GO:0005506">
    <property type="term" value="F:iron ion binding"/>
    <property type="evidence" value="ECO:0007669"/>
    <property type="project" value="InterPro"/>
</dbReference>
<reference evidence="6 7" key="1">
    <citation type="submission" date="2013-07" db="EMBL/GenBank/DDBJ databases">
        <title>Sulfurimonas hongkongensis AST-10 Genome Sequencing.</title>
        <authorList>
            <person name="Cai L."/>
            <person name="Zhang T."/>
        </authorList>
    </citation>
    <scope>NUCLEOTIDE SEQUENCE [LARGE SCALE GENOMIC DNA]</scope>
    <source>
        <strain evidence="6 7">AST-10</strain>
    </source>
</reference>
<dbReference type="STRING" id="1172190.M947_06835"/>
<evidence type="ECO:0000256" key="2">
    <source>
        <dbReference type="ARBA" id="ARBA00022723"/>
    </source>
</evidence>
<dbReference type="InterPro" id="IPR016208">
    <property type="entry name" value="Ald_Oxase/xanthine_DH-like"/>
</dbReference>
<protein>
    <recommendedName>
        <fullName evidence="5">FAD-binding PCMH-type domain-containing protein</fullName>
    </recommendedName>
</protein>
<name>T0L0R7_9BACT</name>
<keyword evidence="2" id="KW-0479">Metal-binding</keyword>
<dbReference type="InterPro" id="IPR002888">
    <property type="entry name" value="2Fe-2S-bd"/>
</dbReference>
<dbReference type="InterPro" id="IPR036683">
    <property type="entry name" value="CO_DH_flav_C_dom_sf"/>
</dbReference>
<dbReference type="SMART" id="SM01092">
    <property type="entry name" value="CO_deh_flav_C"/>
    <property type="match status" value="1"/>
</dbReference>
<evidence type="ECO:0000313" key="6">
    <source>
        <dbReference type="EMBL" id="EQB39368.1"/>
    </source>
</evidence>
<dbReference type="InterPro" id="IPR016169">
    <property type="entry name" value="FAD-bd_PCMH_sub2"/>
</dbReference>
<dbReference type="GO" id="GO:0016491">
    <property type="term" value="F:oxidoreductase activity"/>
    <property type="evidence" value="ECO:0007669"/>
    <property type="project" value="InterPro"/>
</dbReference>
<dbReference type="SUPFAM" id="SSF47741">
    <property type="entry name" value="CO dehydrogenase ISP C-domain like"/>
    <property type="match status" value="1"/>
</dbReference>
<dbReference type="InterPro" id="IPR016166">
    <property type="entry name" value="FAD-bd_PCMH"/>
</dbReference>
<dbReference type="InterPro" id="IPR012175">
    <property type="entry name" value="Xanth_DH_ssu_bac"/>
</dbReference>
<feature type="domain" description="FAD-binding PCMH-type" evidence="5">
    <location>
        <begin position="189"/>
        <end position="362"/>
    </location>
</feature>
<evidence type="ECO:0000256" key="4">
    <source>
        <dbReference type="ARBA" id="ARBA00023004"/>
    </source>
</evidence>
<keyword evidence="3" id="KW-0274">FAD</keyword>
<dbReference type="InterPro" id="IPR012675">
    <property type="entry name" value="Beta-grasp_dom_sf"/>
</dbReference>
<comment type="caution">
    <text evidence="6">The sequence shown here is derived from an EMBL/GenBank/DDBJ whole genome shotgun (WGS) entry which is preliminary data.</text>
</comment>
<dbReference type="SUPFAM" id="SSF56176">
    <property type="entry name" value="FAD-binding/transporter-associated domain-like"/>
    <property type="match status" value="1"/>
</dbReference>
<dbReference type="Gene3D" id="3.30.465.10">
    <property type="match status" value="1"/>
</dbReference>
<dbReference type="Gene3D" id="3.10.20.30">
    <property type="match status" value="1"/>
</dbReference>
<dbReference type="AlphaFoldDB" id="T0L0R7"/>
<keyword evidence="4" id="KW-0408">Iron</keyword>
<dbReference type="Gene3D" id="3.30.390.50">
    <property type="entry name" value="CO dehydrogenase flavoprotein, C-terminal domain"/>
    <property type="match status" value="1"/>
</dbReference>
<dbReference type="InterPro" id="IPR006058">
    <property type="entry name" value="2Fe2S_fd_BS"/>
</dbReference>
<evidence type="ECO:0000259" key="5">
    <source>
        <dbReference type="PROSITE" id="PS51387"/>
    </source>
</evidence>
<keyword evidence="1" id="KW-0285">Flavoprotein</keyword>
<dbReference type="PANTHER" id="PTHR45444:SF3">
    <property type="entry name" value="XANTHINE DEHYDROGENASE"/>
    <property type="match status" value="1"/>
</dbReference>
<accession>T0L0R7</accession>
<dbReference type="RefSeq" id="WP_021287629.1">
    <property type="nucleotide sequence ID" value="NZ_AUPZ01000008.1"/>
</dbReference>
<dbReference type="Pfam" id="PF03450">
    <property type="entry name" value="CO_deh_flav_C"/>
    <property type="match status" value="1"/>
</dbReference>
<dbReference type="PATRIC" id="fig|1172190.3.peg.1326"/>
<organism evidence="6 7">
    <name type="scientific">Sulfurimonas hongkongensis</name>
    <dbReference type="NCBI Taxonomy" id="1172190"/>
    <lineage>
        <taxon>Bacteria</taxon>
        <taxon>Pseudomonadati</taxon>
        <taxon>Campylobacterota</taxon>
        <taxon>Epsilonproteobacteria</taxon>
        <taxon>Campylobacterales</taxon>
        <taxon>Sulfurimonadaceae</taxon>
        <taxon>Sulfurimonas</taxon>
    </lineage>
</organism>
<dbReference type="eggNOG" id="COG4630">
    <property type="taxonomic scope" value="Bacteria"/>
</dbReference>
<proteinExistence type="predicted"/>
<keyword evidence="7" id="KW-1185">Reference proteome</keyword>
<dbReference type="PROSITE" id="PS00197">
    <property type="entry name" value="2FE2S_FER_1"/>
    <property type="match status" value="1"/>
</dbReference>
<dbReference type="Gene3D" id="1.10.150.120">
    <property type="entry name" value="[2Fe-2S]-binding domain"/>
    <property type="match status" value="1"/>
</dbReference>
<dbReference type="InterPro" id="IPR002346">
    <property type="entry name" value="Mopterin_DH_FAD-bd"/>
</dbReference>
<dbReference type="SUPFAM" id="SSF54292">
    <property type="entry name" value="2Fe-2S ferredoxin-like"/>
    <property type="match status" value="1"/>
</dbReference>
<dbReference type="GO" id="GO:0071949">
    <property type="term" value="F:FAD binding"/>
    <property type="evidence" value="ECO:0007669"/>
    <property type="project" value="InterPro"/>
</dbReference>
<dbReference type="Proteomes" id="UP000015520">
    <property type="component" value="Unassembled WGS sequence"/>
</dbReference>
<dbReference type="InterPro" id="IPR036318">
    <property type="entry name" value="FAD-bd_PCMH-like_sf"/>
</dbReference>
<evidence type="ECO:0000313" key="7">
    <source>
        <dbReference type="Proteomes" id="UP000015520"/>
    </source>
</evidence>
<sequence length="472" mass="52416">MRNEIIFYLNGEKHLVSGEKVYWPLSRYIRECAGKTGTKVVCAEGDCGACTVLISNHSTDDFYSINSCISPIFTNDAKHIVTIEGLSLLQEGSNTISKALAHGNAAQCGFCSPGFVMSLADLFEHNKKVDEQMIKDYTTGNLCRCTGYVDIIKSALCVDTSKYKSVKDFFLTPKHIAELSALAQESLCLNFNARTVVIVTSLEELYSYRKKFPQAKLIASATDLGVLMNKGISKEQEFIFIGKIASLNTLNAQDDYINIGSNKTLTDVQKGLEEFYPEFSKFLDEFASPQIKNRATLVGNIANGSPIGDTLPFLVSIEAILVISSIRGTRELPIDKFYKAYKDFDLLSDEIITAVKIPKPKDGTVLKLYKVANRTHLDIATLSAAFYIKIDKSSLIEHLRIAYGGVAETVLRLEEIEKKYLDCSFTLETFEMIGKDISDSIKPLTDVRASAEFRKSVARNLLSRLYYDLGGL</sequence>
<gene>
    <name evidence="6" type="ORF">M947_06835</name>
</gene>
<dbReference type="SUPFAM" id="SSF55447">
    <property type="entry name" value="CO dehydrogenase flavoprotein C-terminal domain-like"/>
    <property type="match status" value="1"/>
</dbReference>
<dbReference type="EMBL" id="AUPZ01000008">
    <property type="protein sequence ID" value="EQB39368.1"/>
    <property type="molecule type" value="Genomic_DNA"/>
</dbReference>
<dbReference type="OrthoDB" id="9775084at2"/>
<dbReference type="Gene3D" id="3.30.43.10">
    <property type="entry name" value="Uridine Diphospho-n-acetylenolpyruvylglucosamine Reductase, domain 2"/>
    <property type="match status" value="1"/>
</dbReference>
<dbReference type="Pfam" id="PF01799">
    <property type="entry name" value="Fer2_2"/>
    <property type="match status" value="1"/>
</dbReference>
<dbReference type="InterPro" id="IPR016167">
    <property type="entry name" value="FAD-bd_PCMH_sub1"/>
</dbReference>
<evidence type="ECO:0000256" key="3">
    <source>
        <dbReference type="ARBA" id="ARBA00022827"/>
    </source>
</evidence>
<dbReference type="InterPro" id="IPR036884">
    <property type="entry name" value="2Fe-2S-bd_dom_sf"/>
</dbReference>